<accession>A0A0S4IS43</accession>
<dbReference type="InterPro" id="IPR011989">
    <property type="entry name" value="ARM-like"/>
</dbReference>
<proteinExistence type="inferred from homology"/>
<evidence type="ECO:0000256" key="3">
    <source>
        <dbReference type="ARBA" id="ARBA00022448"/>
    </source>
</evidence>
<keyword evidence="9" id="KW-1185">Reference proteome</keyword>
<evidence type="ECO:0000256" key="2">
    <source>
        <dbReference type="ARBA" id="ARBA00006613"/>
    </source>
</evidence>
<dbReference type="AlphaFoldDB" id="A0A0S4IS43"/>
<dbReference type="EMBL" id="CYKH01000217">
    <property type="protein sequence ID" value="CUE93935.1"/>
    <property type="molecule type" value="Genomic_DNA"/>
</dbReference>
<evidence type="ECO:0000256" key="6">
    <source>
        <dbReference type="SAM" id="MobiDB-lite"/>
    </source>
</evidence>
<keyword evidence="3" id="KW-0813">Transport</keyword>
<dbReference type="Proteomes" id="UP000051952">
    <property type="component" value="Unassembled WGS sequence"/>
</dbReference>
<dbReference type="GO" id="GO:0012505">
    <property type="term" value="C:endomembrane system"/>
    <property type="evidence" value="ECO:0007669"/>
    <property type="project" value="UniProtKB-SubCell"/>
</dbReference>
<feature type="region of interest" description="Disordered" evidence="6">
    <location>
        <begin position="728"/>
        <end position="748"/>
    </location>
</feature>
<gene>
    <name evidence="8" type="ORF">BSAL_57530</name>
</gene>
<dbReference type="Gene3D" id="2.60.40.1150">
    <property type="match status" value="1"/>
</dbReference>
<evidence type="ECO:0000313" key="9">
    <source>
        <dbReference type="Proteomes" id="UP000051952"/>
    </source>
</evidence>
<feature type="compositionally biased region" description="Polar residues" evidence="6">
    <location>
        <begin position="728"/>
        <end position="740"/>
    </location>
</feature>
<evidence type="ECO:0000259" key="7">
    <source>
        <dbReference type="Pfam" id="PF01602"/>
    </source>
</evidence>
<sequence length="943" mass="103212">MEFLSSINIPGLAFFNRNVDGVMIEEDLQSQELPRQINAVKQVIAFMTLGKDMSMHYNDVANLVATTNIQLKKLVYLYLMQNSRTQPEKAVLQAGTFSHDTNHESPLIRGFALRTMSSMQVGAMVEFLKAPILRCLRDSDPYVRRTAVFASLKLQIIAPQAFTESGVCVALVELLSDPIASVVASVVAVCTELVRNNGPTLVAAALFQKQNTMLAALEDCTEWQQHYLLEGISLLLASNPQAPSSLSLEDAEILVSRVLPLLSSANAAVVSSSSRIVVLFLQQFLPNVNGTLSPMKLAQLEAKFAPRIVQPMMSLCMAARFELRYIAMRHVLLLIQIPRLRDAFAPFVNSFFVKYDDAVYVKLEKLGILSFLVNRNNWEMILAELVEYATEVDVEFVCKAVRCIGLVAIKVESAAGACVEHLVKLIDTKIGHVVQETAVVVQMILRQYHDRFDGIIVALCNALNVLDNAESKAAVAWVVGEFADRVANAPAVLSLFFENLAEESTSVQLAVLTAVMKSYLTCSDVSQVELKKMLEDCLSITTRSQHPDVRDRSFFYWRLLLADTRIAKDVILAAKPPMTDFSLMDKTTLSELLCEYGAVSTVLHTPLRILKGLQSHQDVNMYGEEEGEFVEVAPVTSSLKESSNVLNDTGNDITTIAAASPVVKNSPMTLGSNNHQLTAGRVPGEDANLTFTVVLPTSAGNGVEIAMAWSQHGSLPIVHFRFRLAAKSSTAPGQGNGPTQSASNNSDDASRATMVRILMIQLNVNMFGLGIAQEVPVKELHAGEVVPFSLAVNCNNGKKPVRDVQVAVKVDPLGVLFFNAPPVPPQLLLLPATSGGVDTNAYVAAFKALQPSWSLPPALAGKYVSSAAKLSANTLRLHHITLVHQKEIPTKVGFHLFCETVARQKVYLELTVKDWVVSTMVVRCTDDNISHIMGEHFLEVITR</sequence>
<dbReference type="Pfam" id="PF01602">
    <property type="entry name" value="Adaptin_N"/>
    <property type="match status" value="1"/>
</dbReference>
<evidence type="ECO:0000256" key="5">
    <source>
        <dbReference type="ARBA" id="ARBA00023136"/>
    </source>
</evidence>
<organism evidence="8 9">
    <name type="scientific">Bodo saltans</name>
    <name type="common">Flagellated protozoan</name>
    <dbReference type="NCBI Taxonomy" id="75058"/>
    <lineage>
        <taxon>Eukaryota</taxon>
        <taxon>Discoba</taxon>
        <taxon>Euglenozoa</taxon>
        <taxon>Kinetoplastea</taxon>
        <taxon>Metakinetoplastina</taxon>
        <taxon>Eubodonida</taxon>
        <taxon>Bodonidae</taxon>
        <taxon>Bodo</taxon>
    </lineage>
</organism>
<protein>
    <submittedName>
        <fullName evidence="8">Beta adaptin 1, putative</fullName>
    </submittedName>
</protein>
<dbReference type="InterPro" id="IPR026739">
    <property type="entry name" value="AP_beta"/>
</dbReference>
<dbReference type="InterPro" id="IPR013037">
    <property type="entry name" value="Clathrin_b-adaptin_app_Ig-like"/>
</dbReference>
<comment type="subcellular location">
    <subcellularLocation>
        <location evidence="1">Endomembrane system</location>
    </subcellularLocation>
</comment>
<dbReference type="VEuPathDB" id="TriTrypDB:BSAL_57530"/>
<dbReference type="OrthoDB" id="10254310at2759"/>
<evidence type="ECO:0000313" key="8">
    <source>
        <dbReference type="EMBL" id="CUE93935.1"/>
    </source>
</evidence>
<dbReference type="InterPro" id="IPR016024">
    <property type="entry name" value="ARM-type_fold"/>
</dbReference>
<evidence type="ECO:0000256" key="1">
    <source>
        <dbReference type="ARBA" id="ARBA00004308"/>
    </source>
</evidence>
<dbReference type="Gene3D" id="1.25.10.10">
    <property type="entry name" value="Leucine-rich Repeat Variant"/>
    <property type="match status" value="1"/>
</dbReference>
<dbReference type="PANTHER" id="PTHR11134">
    <property type="entry name" value="ADAPTOR COMPLEX SUBUNIT BETA FAMILY MEMBER"/>
    <property type="match status" value="1"/>
</dbReference>
<name>A0A0S4IS43_BODSA</name>
<evidence type="ECO:0000256" key="4">
    <source>
        <dbReference type="ARBA" id="ARBA00022927"/>
    </source>
</evidence>
<comment type="similarity">
    <text evidence="2">Belongs to the adaptor complexes large subunit family.</text>
</comment>
<reference evidence="9" key="1">
    <citation type="submission" date="2015-09" db="EMBL/GenBank/DDBJ databases">
        <authorList>
            <consortium name="Pathogen Informatics"/>
        </authorList>
    </citation>
    <scope>NUCLEOTIDE SEQUENCE [LARGE SCALE GENOMIC DNA]</scope>
    <source>
        <strain evidence="9">Lake Konstanz</strain>
    </source>
</reference>
<feature type="domain" description="Clathrin/coatomer adaptor adaptin-like N-terminal" evidence="7">
    <location>
        <begin position="26"/>
        <end position="561"/>
    </location>
</feature>
<dbReference type="InterPro" id="IPR002553">
    <property type="entry name" value="Clathrin/coatomer_adapt-like_N"/>
</dbReference>
<dbReference type="SUPFAM" id="SSF48371">
    <property type="entry name" value="ARM repeat"/>
    <property type="match status" value="1"/>
</dbReference>
<dbReference type="GO" id="GO:0030117">
    <property type="term" value="C:membrane coat"/>
    <property type="evidence" value="ECO:0007669"/>
    <property type="project" value="InterPro"/>
</dbReference>
<dbReference type="GO" id="GO:0006886">
    <property type="term" value="P:intracellular protein transport"/>
    <property type="evidence" value="ECO:0007669"/>
    <property type="project" value="InterPro"/>
</dbReference>
<keyword evidence="4" id="KW-0653">Protein transport</keyword>
<dbReference type="GO" id="GO:0016192">
    <property type="term" value="P:vesicle-mediated transport"/>
    <property type="evidence" value="ECO:0007669"/>
    <property type="project" value="InterPro"/>
</dbReference>
<keyword evidence="5" id="KW-0472">Membrane</keyword>
<dbReference type="OMA" id="QVEMMWS"/>